<dbReference type="InterPro" id="IPR005162">
    <property type="entry name" value="Retrotrans_gag_dom"/>
</dbReference>
<dbReference type="Gene3D" id="3.10.10.10">
    <property type="entry name" value="HIV Type 1 Reverse Transcriptase, subunit A, domain 1"/>
    <property type="match status" value="1"/>
</dbReference>
<dbReference type="CDD" id="cd09274">
    <property type="entry name" value="RNase_HI_RT_Ty3"/>
    <property type="match status" value="1"/>
</dbReference>
<dbReference type="GO" id="GO:0006508">
    <property type="term" value="P:proteolysis"/>
    <property type="evidence" value="ECO:0007669"/>
    <property type="project" value="UniProtKB-KW"/>
</dbReference>
<dbReference type="Gene3D" id="2.40.70.10">
    <property type="entry name" value="Acid Proteases"/>
    <property type="match status" value="1"/>
</dbReference>
<keyword evidence="7" id="KW-0064">Aspartyl protease</keyword>
<evidence type="ECO:0000256" key="3">
    <source>
        <dbReference type="ARBA" id="ARBA00022679"/>
    </source>
</evidence>
<dbReference type="CDD" id="cd00303">
    <property type="entry name" value="retropepsin_like"/>
    <property type="match status" value="1"/>
</dbReference>
<dbReference type="Pfam" id="PF24626">
    <property type="entry name" value="SH3_Tf2-1"/>
    <property type="match status" value="1"/>
</dbReference>
<feature type="domain" description="Integrase catalytic" evidence="19">
    <location>
        <begin position="1067"/>
        <end position="1231"/>
    </location>
</feature>
<evidence type="ECO:0000256" key="5">
    <source>
        <dbReference type="ARBA" id="ARBA00022722"/>
    </source>
</evidence>
<dbReference type="InterPro" id="IPR000477">
    <property type="entry name" value="RT_dom"/>
</dbReference>
<feature type="region of interest" description="Disordered" evidence="16">
    <location>
        <begin position="38"/>
        <end position="72"/>
    </location>
</feature>
<dbReference type="InterPro" id="IPR001584">
    <property type="entry name" value="Integrase_cat-core"/>
</dbReference>
<keyword evidence="12" id="KW-0695">RNA-directed DNA polymerase</keyword>
<dbReference type="EMBL" id="OIVN01005290">
    <property type="protein sequence ID" value="SPD21778.1"/>
    <property type="molecule type" value="Genomic_DNA"/>
</dbReference>
<dbReference type="Pfam" id="PF00385">
    <property type="entry name" value="Chromo"/>
    <property type="match status" value="1"/>
</dbReference>
<feature type="compositionally biased region" description="Polar residues" evidence="16">
    <location>
        <begin position="62"/>
        <end position="71"/>
    </location>
</feature>
<evidence type="ECO:0000256" key="1">
    <source>
        <dbReference type="ARBA" id="ARBA00012493"/>
    </source>
</evidence>
<keyword evidence="4" id="KW-0548">Nucleotidyltransferase</keyword>
<evidence type="ECO:0000259" key="18">
    <source>
        <dbReference type="PROSITE" id="PS50878"/>
    </source>
</evidence>
<dbReference type="InterPro" id="IPR012337">
    <property type="entry name" value="RNaseH-like_sf"/>
</dbReference>
<dbReference type="Gene3D" id="2.40.50.40">
    <property type="match status" value="1"/>
</dbReference>
<keyword evidence="15" id="KW-0233">DNA recombination</keyword>
<organism evidence="20">
    <name type="scientific">Fagus sylvatica</name>
    <name type="common">Beechnut</name>
    <dbReference type="NCBI Taxonomy" id="28930"/>
    <lineage>
        <taxon>Eukaryota</taxon>
        <taxon>Viridiplantae</taxon>
        <taxon>Streptophyta</taxon>
        <taxon>Embryophyta</taxon>
        <taxon>Tracheophyta</taxon>
        <taxon>Spermatophyta</taxon>
        <taxon>Magnoliopsida</taxon>
        <taxon>eudicotyledons</taxon>
        <taxon>Gunneridae</taxon>
        <taxon>Pentapetalae</taxon>
        <taxon>rosids</taxon>
        <taxon>fabids</taxon>
        <taxon>Fagales</taxon>
        <taxon>Fagaceae</taxon>
        <taxon>Fagus</taxon>
    </lineage>
</organism>
<evidence type="ECO:0000256" key="14">
    <source>
        <dbReference type="ARBA" id="ARBA00023125"/>
    </source>
</evidence>
<dbReference type="PANTHER" id="PTHR37984">
    <property type="entry name" value="PROTEIN CBG26694"/>
    <property type="match status" value="1"/>
</dbReference>
<dbReference type="Pfam" id="PF17921">
    <property type="entry name" value="Integrase_H2C2"/>
    <property type="match status" value="1"/>
</dbReference>
<dbReference type="InterPro" id="IPR050951">
    <property type="entry name" value="Retrovirus_Pol_polyprotein"/>
</dbReference>
<dbReference type="FunFam" id="3.10.10.10:FF:000007">
    <property type="entry name" value="Retrovirus-related Pol polyprotein from transposon 17.6-like Protein"/>
    <property type="match status" value="1"/>
</dbReference>
<dbReference type="SUPFAM" id="SSF53098">
    <property type="entry name" value="Ribonuclease H-like"/>
    <property type="match status" value="1"/>
</dbReference>
<evidence type="ECO:0000256" key="8">
    <source>
        <dbReference type="ARBA" id="ARBA00022759"/>
    </source>
</evidence>
<evidence type="ECO:0000256" key="13">
    <source>
        <dbReference type="ARBA" id="ARBA00022932"/>
    </source>
</evidence>
<dbReference type="Gene3D" id="3.30.420.10">
    <property type="entry name" value="Ribonuclease H-like superfamily/Ribonuclease H"/>
    <property type="match status" value="1"/>
</dbReference>
<keyword evidence="6" id="KW-0479">Metal-binding</keyword>
<dbReference type="InterPro" id="IPR041588">
    <property type="entry name" value="Integrase_H2C2"/>
</dbReference>
<sequence>MDQRVERLEETVNSLQSNQQQILERLSEMFNKLSMMSTNHEEGEASHGSGRRYNRGGHLDGSHTNGSNQSYAPRVKLDFPKFNGGEDPTSWLCRAEQFFRFHETPPVDQVALASFHLEGEAQLWYQLLQQETEIVTWEIFRNGLLARYGPTQFYDYFGELTKLQQVGSVKEYQAKFEHLLAKVGYLPPTRQVSCFVSGLRENVKADVLAGRPADLTTAIGLARLYEARNQSLRKTSSLVPTTAKGLVMANKEEGFPRPRPAVRRMSPIELKERRDRGLCYNCNDKFVPGHRCKKLFVIEACMEETDGDLEIEIEPLEDHELPEISLHAMSGHSAPDTMKVAGQIYSLSTTVLLDSGSSHNFVSESLATLSGLRPSQSQKVRVTVASGEKLTSKGKCSRIPIKLGSFITQVDFYILPLEGYDMVLGTHWLRTLGEIVWDFSKLTMRFTSNGEDVVLRGISDQVVKFKREISKPAQGAWGQLLALEDNAKFHPKLLQLLSTYEDIFKEPSGLPPTRTQDHQIPLQPGSIPVCAKAYRHPYHQKNEIERQVAEMLSSGIIRPSRSPFSSPVILVKKHDGTWRMCVDYRSLNKVTIKDKFPIPIIDELLDELHGARFFSKLDLRSGYHQIRVKPVDIPKTAFRTHHGHFEFLVMPFGLTNAPSTFQALMNDIFKNQLRKFVLVFFDDILVYSSTMQEHIQHLQITLDILRSHQLHVKREKCQFGQTEVKYLGYVISQEGVLVDSEKVSAMVQWPKPRNLKAMRGFLGLTGYYRKFIQNYGKIAAPLTKMLKKNSFVWSLAAEKAFEALKEVMTKAPVLALPNFDKQFIVECDASGVGLGAVLKQDRPIAFHSQALHGKNLLLSTYEKEMLALVMAVCKWRHYLLGRRFLVRTDQRSLKYLWSQKLTTDAQQRWLSKLMGFDFKIEYKKGSENRVADALSRRDEVPEEGTLVAISSPIPQWVEAVREAQQSTTKVPEIIQRVQDGEAVGPWSVKDGLLFFKDRLYLTRDCSLVQEVVNQFHSSTHEGFHKTFQRIRANFYWPKMREDVLAFIRECEICQTHKVEQLAPTGLLQPLPIPNQVWEDISMDFIDGLPTSQGKTTIFVVVDRLSKYAHFIPISHPYTAVSVAHVFFDNIFKLHGMPRTIVCDRDSAFTSEFWKEMFRLNGTSFNFSSAYHPQTDGQTEVVNRTLEMYLRCFTSTKPNQWVKWLAWAEYCYNTGWHSAIRKTPFEAVYGREPPTLLTYVLGSARVASVEEELLQRDQVLKILKDNLKNAQVRMKQNYDGKHRAKDYEVGSWILQRFGKVAYKLALPQDSRIHPVFHVSQLKEKLGTHISAQPQLPLIIEGQEGLQVQPQAVLDTRIRRSKTEVLVHWQGLPPSEATWEDLRHMQYQFPEYTLGDKGQF</sequence>
<dbReference type="GO" id="GO:0006310">
    <property type="term" value="P:DNA recombination"/>
    <property type="evidence" value="ECO:0007669"/>
    <property type="project" value="UniProtKB-KW"/>
</dbReference>
<dbReference type="Pfam" id="PF00078">
    <property type="entry name" value="RVT_1"/>
    <property type="match status" value="1"/>
</dbReference>
<dbReference type="Pfam" id="PF00665">
    <property type="entry name" value="rve"/>
    <property type="match status" value="1"/>
</dbReference>
<dbReference type="InterPro" id="IPR023780">
    <property type="entry name" value="Chromo_domain"/>
</dbReference>
<dbReference type="InterPro" id="IPR016197">
    <property type="entry name" value="Chromo-like_dom_sf"/>
</dbReference>
<gene>
    <name evidence="20" type="ORF">FSB_LOCUS49660</name>
</gene>
<keyword evidence="3" id="KW-0808">Transferase</keyword>
<dbReference type="Gene3D" id="1.10.340.70">
    <property type="match status" value="1"/>
</dbReference>
<feature type="domain" description="Chromo" evidence="17">
    <location>
        <begin position="1346"/>
        <end position="1389"/>
    </location>
</feature>
<accession>A0A2N9IBI6</accession>
<dbReference type="GO" id="GO:0003677">
    <property type="term" value="F:DNA binding"/>
    <property type="evidence" value="ECO:0007669"/>
    <property type="project" value="UniProtKB-KW"/>
</dbReference>
<dbReference type="PANTHER" id="PTHR37984:SF5">
    <property type="entry name" value="PROTEIN NYNRIN-LIKE"/>
    <property type="match status" value="1"/>
</dbReference>
<evidence type="ECO:0000256" key="4">
    <source>
        <dbReference type="ARBA" id="ARBA00022695"/>
    </source>
</evidence>
<reference evidence="20" key="1">
    <citation type="submission" date="2018-02" db="EMBL/GenBank/DDBJ databases">
        <authorList>
            <person name="Cohen D.B."/>
            <person name="Kent A.D."/>
        </authorList>
    </citation>
    <scope>NUCLEOTIDE SEQUENCE</scope>
</reference>
<dbReference type="SUPFAM" id="SSF54160">
    <property type="entry name" value="Chromo domain-like"/>
    <property type="match status" value="1"/>
</dbReference>
<dbReference type="GO" id="GO:0004519">
    <property type="term" value="F:endonuclease activity"/>
    <property type="evidence" value="ECO:0007669"/>
    <property type="project" value="UniProtKB-KW"/>
</dbReference>
<evidence type="ECO:0000256" key="10">
    <source>
        <dbReference type="ARBA" id="ARBA00022842"/>
    </source>
</evidence>
<proteinExistence type="predicted"/>
<dbReference type="SUPFAM" id="SSF50630">
    <property type="entry name" value="Acid proteases"/>
    <property type="match status" value="1"/>
</dbReference>
<dbReference type="InterPro" id="IPR021109">
    <property type="entry name" value="Peptidase_aspartic_dom_sf"/>
</dbReference>
<protein>
    <recommendedName>
        <fullName evidence="1">RNA-directed DNA polymerase</fullName>
        <ecNumber evidence="1">2.7.7.49</ecNumber>
    </recommendedName>
</protein>
<evidence type="ECO:0000256" key="16">
    <source>
        <dbReference type="SAM" id="MobiDB-lite"/>
    </source>
</evidence>
<dbReference type="GO" id="GO:0003887">
    <property type="term" value="F:DNA-directed DNA polymerase activity"/>
    <property type="evidence" value="ECO:0007669"/>
    <property type="project" value="UniProtKB-KW"/>
</dbReference>
<keyword evidence="14" id="KW-0238">DNA-binding</keyword>
<dbReference type="GO" id="GO:0015074">
    <property type="term" value="P:DNA integration"/>
    <property type="evidence" value="ECO:0007669"/>
    <property type="project" value="UniProtKB-KW"/>
</dbReference>
<dbReference type="Pfam" id="PF17917">
    <property type="entry name" value="RT_RNaseH"/>
    <property type="match status" value="1"/>
</dbReference>
<dbReference type="PROSITE" id="PS50994">
    <property type="entry name" value="INTEGRASE"/>
    <property type="match status" value="1"/>
</dbReference>
<dbReference type="Pfam" id="PF03732">
    <property type="entry name" value="Retrotrans_gag"/>
    <property type="match status" value="1"/>
</dbReference>
<keyword evidence="5" id="KW-0540">Nuclease</keyword>
<evidence type="ECO:0000256" key="12">
    <source>
        <dbReference type="ARBA" id="ARBA00022918"/>
    </source>
</evidence>
<dbReference type="SUPFAM" id="SSF56672">
    <property type="entry name" value="DNA/RNA polymerases"/>
    <property type="match status" value="1"/>
</dbReference>
<evidence type="ECO:0000256" key="15">
    <source>
        <dbReference type="ARBA" id="ARBA00023172"/>
    </source>
</evidence>
<dbReference type="FunFam" id="3.30.70.270:FF:000020">
    <property type="entry name" value="Transposon Tf2-6 polyprotein-like Protein"/>
    <property type="match status" value="1"/>
</dbReference>
<evidence type="ECO:0000259" key="19">
    <source>
        <dbReference type="PROSITE" id="PS50994"/>
    </source>
</evidence>
<dbReference type="InterPro" id="IPR056924">
    <property type="entry name" value="SH3_Tf2-1"/>
</dbReference>
<dbReference type="InterPro" id="IPR041373">
    <property type="entry name" value="RT_RNaseH"/>
</dbReference>
<dbReference type="GO" id="GO:0046872">
    <property type="term" value="F:metal ion binding"/>
    <property type="evidence" value="ECO:0007669"/>
    <property type="project" value="UniProtKB-KW"/>
</dbReference>
<evidence type="ECO:0000256" key="9">
    <source>
        <dbReference type="ARBA" id="ARBA00022801"/>
    </source>
</evidence>
<dbReference type="PROSITE" id="PS50013">
    <property type="entry name" value="CHROMO_2"/>
    <property type="match status" value="1"/>
</dbReference>
<keyword evidence="11" id="KW-0229">DNA integration</keyword>
<evidence type="ECO:0000256" key="11">
    <source>
        <dbReference type="ARBA" id="ARBA00022908"/>
    </source>
</evidence>
<dbReference type="EC" id="2.7.7.49" evidence="1"/>
<evidence type="ECO:0000313" key="20">
    <source>
        <dbReference type="EMBL" id="SPD21778.1"/>
    </source>
</evidence>
<name>A0A2N9IBI6_FAGSY</name>
<dbReference type="InterPro" id="IPR043128">
    <property type="entry name" value="Rev_trsase/Diguanyl_cyclase"/>
</dbReference>
<keyword evidence="9" id="KW-0378">Hydrolase</keyword>
<dbReference type="GO" id="GO:0004190">
    <property type="term" value="F:aspartic-type endopeptidase activity"/>
    <property type="evidence" value="ECO:0007669"/>
    <property type="project" value="UniProtKB-KW"/>
</dbReference>
<evidence type="ECO:0000259" key="17">
    <source>
        <dbReference type="PROSITE" id="PS50013"/>
    </source>
</evidence>
<keyword evidence="2" id="KW-0645">Protease</keyword>
<dbReference type="Gene3D" id="3.30.70.270">
    <property type="match status" value="2"/>
</dbReference>
<dbReference type="Pfam" id="PF08284">
    <property type="entry name" value="RVP_2"/>
    <property type="match status" value="1"/>
</dbReference>
<dbReference type="GO" id="GO:0003964">
    <property type="term" value="F:RNA-directed DNA polymerase activity"/>
    <property type="evidence" value="ECO:0007669"/>
    <property type="project" value="UniProtKB-KW"/>
</dbReference>
<evidence type="ECO:0000256" key="6">
    <source>
        <dbReference type="ARBA" id="ARBA00022723"/>
    </source>
</evidence>
<keyword evidence="10" id="KW-0460">Magnesium</keyword>
<dbReference type="FunFam" id="3.30.420.10:FF:000219">
    <property type="entry name" value="Putative retroelement"/>
    <property type="match status" value="1"/>
</dbReference>
<dbReference type="PROSITE" id="PS50878">
    <property type="entry name" value="RT_POL"/>
    <property type="match status" value="1"/>
</dbReference>
<evidence type="ECO:0000256" key="7">
    <source>
        <dbReference type="ARBA" id="ARBA00022750"/>
    </source>
</evidence>
<evidence type="ECO:0000256" key="2">
    <source>
        <dbReference type="ARBA" id="ARBA00022670"/>
    </source>
</evidence>
<keyword evidence="13" id="KW-0239">DNA-directed DNA polymerase</keyword>
<dbReference type="InterPro" id="IPR000953">
    <property type="entry name" value="Chromo/chromo_shadow_dom"/>
</dbReference>
<keyword evidence="8" id="KW-0255">Endonuclease</keyword>
<dbReference type="SMART" id="SM00298">
    <property type="entry name" value="CHROMO"/>
    <property type="match status" value="1"/>
</dbReference>
<feature type="domain" description="Reverse transcriptase" evidence="18">
    <location>
        <begin position="552"/>
        <end position="731"/>
    </location>
</feature>
<dbReference type="InterPro" id="IPR043502">
    <property type="entry name" value="DNA/RNA_pol_sf"/>
</dbReference>
<dbReference type="CDD" id="cd01647">
    <property type="entry name" value="RT_LTR"/>
    <property type="match status" value="1"/>
</dbReference>
<dbReference type="InterPro" id="IPR036397">
    <property type="entry name" value="RNaseH_sf"/>
</dbReference>